<gene>
    <name evidence="2" type="ORF">SAMN05444142_101612</name>
</gene>
<evidence type="ECO:0000313" key="3">
    <source>
        <dbReference type="Proteomes" id="UP000324252"/>
    </source>
</evidence>
<dbReference type="OrthoDB" id="9999423at2"/>
<dbReference type="Pfam" id="PF07332">
    <property type="entry name" value="Phage_holin_3_6"/>
    <property type="match status" value="1"/>
</dbReference>
<keyword evidence="1" id="KW-0812">Transmembrane</keyword>
<name>A0A1H0BK90_9RHOB</name>
<reference evidence="2 3" key="1">
    <citation type="submission" date="2016-11" db="EMBL/GenBank/DDBJ databases">
        <authorList>
            <person name="Varghese N."/>
            <person name="Submissions S."/>
        </authorList>
    </citation>
    <scope>NUCLEOTIDE SEQUENCE [LARGE SCALE GENOMIC DNA]</scope>
    <source>
        <strain evidence="2 3">DSM 29620</strain>
    </source>
</reference>
<organism evidence="2 3">
    <name type="scientific">Lutimaribacter pacificus</name>
    <dbReference type="NCBI Taxonomy" id="391948"/>
    <lineage>
        <taxon>Bacteria</taxon>
        <taxon>Pseudomonadati</taxon>
        <taxon>Pseudomonadota</taxon>
        <taxon>Alphaproteobacteria</taxon>
        <taxon>Rhodobacterales</taxon>
        <taxon>Roseobacteraceae</taxon>
        <taxon>Lutimaribacter</taxon>
    </lineage>
</organism>
<proteinExistence type="predicted"/>
<protein>
    <submittedName>
        <fullName evidence="2">Holin-X, holin superfamily III</fullName>
    </submittedName>
</protein>
<sequence length="137" mass="13920">MIPLAKLAGQALRLAERQAEAKARRAVLKAGGGAVAAVFFCIAVGFAAFGGYMLLSAGLGPVAAAFVMALLALGLGALVLLIAGQVARSRARDSAALPPEIEQQLETLSREAGQEIGKAAPYIVLAGFLAGFLSGRK</sequence>
<keyword evidence="3" id="KW-1185">Reference proteome</keyword>
<accession>A0A1H0BK90</accession>
<feature type="transmembrane region" description="Helical" evidence="1">
    <location>
        <begin position="34"/>
        <end position="55"/>
    </location>
</feature>
<evidence type="ECO:0000256" key="1">
    <source>
        <dbReference type="SAM" id="Phobius"/>
    </source>
</evidence>
<keyword evidence="1" id="KW-1133">Transmembrane helix</keyword>
<feature type="transmembrane region" description="Helical" evidence="1">
    <location>
        <begin position="61"/>
        <end position="83"/>
    </location>
</feature>
<dbReference type="InterPro" id="IPR009937">
    <property type="entry name" value="Phage_holin_3_6"/>
</dbReference>
<evidence type="ECO:0000313" key="2">
    <source>
        <dbReference type="EMBL" id="SHJ55158.1"/>
    </source>
</evidence>
<dbReference type="EMBL" id="FQZZ01000001">
    <property type="protein sequence ID" value="SHJ55158.1"/>
    <property type="molecule type" value="Genomic_DNA"/>
</dbReference>
<dbReference type="RefSeq" id="WP_149786507.1">
    <property type="nucleotide sequence ID" value="NZ_FNIO01000001.1"/>
</dbReference>
<keyword evidence="1" id="KW-0472">Membrane</keyword>
<dbReference type="Proteomes" id="UP000324252">
    <property type="component" value="Unassembled WGS sequence"/>
</dbReference>
<dbReference type="AlphaFoldDB" id="A0A1H0BK90"/>